<dbReference type="Pfam" id="PF00583">
    <property type="entry name" value="Acetyltransf_1"/>
    <property type="match status" value="1"/>
</dbReference>
<dbReference type="CDD" id="cd04301">
    <property type="entry name" value="NAT_SF"/>
    <property type="match status" value="1"/>
</dbReference>
<sequence length="152" mass="18032">MYKIVNVHQYAKGFAECAQYIHSKWGSEDNYAYFEDAMRHSDRHEQSVPQFYVLVHDERIVGCFGVIINDFISRHDLYPWLSSVFVEPEHRGQRLSQTMFDHAYRVVKKMGYSTLYLTTDHDGLYEKFGWQRIEDGFEPSGEKTRIYCKEIA</sequence>
<name>A0ABS2HFA2_9VIBR</name>
<dbReference type="InterPro" id="IPR000182">
    <property type="entry name" value="GNAT_dom"/>
</dbReference>
<organism evidence="2 3">
    <name type="scientific">Vibrio ulleungensis</name>
    <dbReference type="NCBI Taxonomy" id="2807619"/>
    <lineage>
        <taxon>Bacteria</taxon>
        <taxon>Pseudomonadati</taxon>
        <taxon>Pseudomonadota</taxon>
        <taxon>Gammaproteobacteria</taxon>
        <taxon>Vibrionales</taxon>
        <taxon>Vibrionaceae</taxon>
        <taxon>Vibrio</taxon>
    </lineage>
</organism>
<comment type="caution">
    <text evidence="2">The sequence shown here is derived from an EMBL/GenBank/DDBJ whole genome shotgun (WGS) entry which is preliminary data.</text>
</comment>
<dbReference type="PROSITE" id="PS51186">
    <property type="entry name" value="GNAT"/>
    <property type="match status" value="1"/>
</dbReference>
<keyword evidence="3" id="KW-1185">Reference proteome</keyword>
<reference evidence="2 3" key="1">
    <citation type="submission" date="2021-02" db="EMBL/GenBank/DDBJ databases">
        <authorList>
            <person name="Park J.-S."/>
        </authorList>
    </citation>
    <scope>NUCLEOTIDE SEQUENCE [LARGE SCALE GENOMIC DNA]</scope>
    <source>
        <strain evidence="2 3">188UL20-2</strain>
    </source>
</reference>
<dbReference type="Proteomes" id="UP000809621">
    <property type="component" value="Unassembled WGS sequence"/>
</dbReference>
<evidence type="ECO:0000313" key="2">
    <source>
        <dbReference type="EMBL" id="MBM7035032.1"/>
    </source>
</evidence>
<dbReference type="InterPro" id="IPR016181">
    <property type="entry name" value="Acyl_CoA_acyltransferase"/>
</dbReference>
<dbReference type="Gene3D" id="3.40.630.30">
    <property type="match status" value="1"/>
</dbReference>
<dbReference type="SUPFAM" id="SSF55729">
    <property type="entry name" value="Acyl-CoA N-acyltransferases (Nat)"/>
    <property type="match status" value="1"/>
</dbReference>
<dbReference type="EMBL" id="JAFEUM010000001">
    <property type="protein sequence ID" value="MBM7035032.1"/>
    <property type="molecule type" value="Genomic_DNA"/>
</dbReference>
<gene>
    <name evidence="2" type="ORF">JQC93_01330</name>
</gene>
<proteinExistence type="predicted"/>
<evidence type="ECO:0000259" key="1">
    <source>
        <dbReference type="PROSITE" id="PS51186"/>
    </source>
</evidence>
<feature type="domain" description="N-acetyltransferase" evidence="1">
    <location>
        <begin position="5"/>
        <end position="152"/>
    </location>
</feature>
<accession>A0ABS2HFA2</accession>
<protein>
    <submittedName>
        <fullName evidence="2">GNAT family N-acetyltransferase</fullName>
    </submittedName>
</protein>
<dbReference type="PANTHER" id="PTHR13538">
    <property type="entry name" value="N-ACETYLTRANSFERASE 6"/>
    <property type="match status" value="1"/>
</dbReference>
<dbReference type="RefSeq" id="WP_205156671.1">
    <property type="nucleotide sequence ID" value="NZ_JAFEUM010000001.1"/>
</dbReference>
<evidence type="ECO:0000313" key="3">
    <source>
        <dbReference type="Proteomes" id="UP000809621"/>
    </source>
</evidence>
<dbReference type="InterPro" id="IPR039840">
    <property type="entry name" value="NAA80"/>
</dbReference>
<dbReference type="PANTHER" id="PTHR13538:SF4">
    <property type="entry name" value="N-ALPHA-ACETYLTRANSFERASE 80"/>
    <property type="match status" value="1"/>
</dbReference>